<dbReference type="AlphaFoldDB" id="A8F0Q1"/>
<dbReference type="InterPro" id="IPR027417">
    <property type="entry name" value="P-loop_NTPase"/>
</dbReference>
<dbReference type="EMBL" id="CP000683">
    <property type="protein sequence ID" value="ABV84487.1"/>
    <property type="molecule type" value="Genomic_DNA"/>
</dbReference>
<accession>A8F0Q1</accession>
<reference evidence="1 2" key="1">
    <citation type="journal article" date="2007" name="Genome Res.">
        <title>Lateral gene transfer between obligate intracellular bacteria: evidence from the Rickettsia massiliae genome.</title>
        <authorList>
            <person name="Blanc G."/>
            <person name="Ogata H."/>
            <person name="Robert C."/>
            <person name="Audic S."/>
            <person name="Claverie J.-M."/>
            <person name="Raoult D."/>
        </authorList>
    </citation>
    <scope>NUCLEOTIDE SEQUENCE [LARGE SCALE GENOMIC DNA]</scope>
    <source>
        <strain evidence="2">Mtu5</strain>
    </source>
</reference>
<evidence type="ECO:0000313" key="1">
    <source>
        <dbReference type="EMBL" id="ABV84487.1"/>
    </source>
</evidence>
<dbReference type="KEGG" id="rms:RMA_0193"/>
<protein>
    <submittedName>
        <fullName evidence="1">Chromosome partitioning protein-like protein</fullName>
    </submittedName>
</protein>
<name>A8F0Q1_RICM5</name>
<keyword evidence="2" id="KW-1185">Reference proteome</keyword>
<dbReference type="CDD" id="cd02042">
    <property type="entry name" value="ParAB_family"/>
    <property type="match status" value="1"/>
</dbReference>
<proteinExistence type="predicted"/>
<dbReference type="InterPro" id="IPR050678">
    <property type="entry name" value="DNA_Partitioning_ATPase"/>
</dbReference>
<dbReference type="Pfam" id="PF09140">
    <property type="entry name" value="MipZ"/>
    <property type="match status" value="1"/>
</dbReference>
<dbReference type="PANTHER" id="PTHR13696:SF96">
    <property type="entry name" value="COBQ_COBB_MIND_PARA NUCLEOTIDE BINDING DOMAIN-CONTAINING PROTEIN"/>
    <property type="match status" value="1"/>
</dbReference>
<dbReference type="Proteomes" id="UP000001311">
    <property type="component" value="Chromosome"/>
</dbReference>
<sequence length="271" mass="31254">MYYSFILNIIMNTINKPYIFVIGNEKGGAGKTTCSMHLIIALLYQNYSVVSIDTDSRQSSLTNYLKNRDLYNKQNPDKPVLVPKHFHISESEVEEQAKSFEQILKNNQDVDYIVIDTPGSHTPLSRVAHSYADTIITPINDSFLDLDVIAKVDSKDEIISPSIYSQMIWEQKMERASRDRISIDWVILRNRLSNLDALNKRRVGNVLAKLAKRINFKLAEGFSERVIYRELFLQGLTLLDLKTAKYDRAFNSSHVLARQELRDFLDFLDIN</sequence>
<dbReference type="Gene3D" id="3.40.50.300">
    <property type="entry name" value="P-loop containing nucleotide triphosphate hydrolases"/>
    <property type="match status" value="1"/>
</dbReference>
<gene>
    <name evidence="1" type="ordered locus">RMA_0193</name>
</gene>
<dbReference type="SUPFAM" id="SSF52540">
    <property type="entry name" value="P-loop containing nucleoside triphosphate hydrolases"/>
    <property type="match status" value="1"/>
</dbReference>
<dbReference type="HOGENOM" id="CLU_080923_0_0_5"/>
<dbReference type="InterPro" id="IPR015223">
    <property type="entry name" value="MipZ"/>
</dbReference>
<dbReference type="PANTHER" id="PTHR13696">
    <property type="entry name" value="P-LOOP CONTAINING NUCLEOSIDE TRIPHOSPHATE HYDROLASE"/>
    <property type="match status" value="1"/>
</dbReference>
<organism evidence="1 2">
    <name type="scientific">Rickettsia massiliae (strain Mtu5)</name>
    <dbReference type="NCBI Taxonomy" id="416276"/>
    <lineage>
        <taxon>Bacteria</taxon>
        <taxon>Pseudomonadati</taxon>
        <taxon>Pseudomonadota</taxon>
        <taxon>Alphaproteobacteria</taxon>
        <taxon>Rickettsiales</taxon>
        <taxon>Rickettsiaceae</taxon>
        <taxon>Rickettsieae</taxon>
        <taxon>Rickettsia</taxon>
        <taxon>spotted fever group</taxon>
    </lineage>
</organism>
<evidence type="ECO:0000313" key="2">
    <source>
        <dbReference type="Proteomes" id="UP000001311"/>
    </source>
</evidence>